<sequence length="187" mass="20777">MVMRVYMRAVSTVNNKFSGSRIPCTVPEVRIAAAGLMRIHGINAQHNGIRTVARTRDTIKEVLEHPGPYPQIVLPAAGGYWMDGVSSCTISIDDEVVGQCSATSSCARSKLETDDTSHCYRRHFVGREHHDFYATDANLGPLVLSVRTELISSQDHFRIMLRTRHGTIHEIVPASGMFHVPRIIIVI</sequence>
<gene>
    <name evidence="1" type="ORF">GPUH_LOCUS2171</name>
</gene>
<dbReference type="GO" id="GO:0005737">
    <property type="term" value="C:cytoplasm"/>
    <property type="evidence" value="ECO:0007669"/>
    <property type="project" value="TreeGrafter"/>
</dbReference>
<dbReference type="GO" id="GO:0051056">
    <property type="term" value="P:regulation of small GTPase mediated signal transduction"/>
    <property type="evidence" value="ECO:0007669"/>
    <property type="project" value="InterPro"/>
</dbReference>
<reference evidence="3" key="1">
    <citation type="submission" date="2016-06" db="UniProtKB">
        <authorList>
            <consortium name="WormBaseParasite"/>
        </authorList>
    </citation>
    <scope>IDENTIFICATION</scope>
</reference>
<proteinExistence type="predicted"/>
<dbReference type="OrthoDB" id="2499658at2759"/>
<dbReference type="Proteomes" id="UP000271098">
    <property type="component" value="Unassembled WGS sequence"/>
</dbReference>
<name>A0A183D0C9_9BILA</name>
<dbReference type="GO" id="GO:0005096">
    <property type="term" value="F:GTPase activator activity"/>
    <property type="evidence" value="ECO:0007669"/>
    <property type="project" value="InterPro"/>
</dbReference>
<protein>
    <submittedName>
        <fullName evidence="3">Rap-GAP domain-containing protein</fullName>
    </submittedName>
</protein>
<evidence type="ECO:0000313" key="3">
    <source>
        <dbReference type="WBParaSite" id="GPUH_0000217501-mRNA-1"/>
    </source>
</evidence>
<dbReference type="SUPFAM" id="SSF111347">
    <property type="entry name" value="Rap/Ran-GAP"/>
    <property type="match status" value="1"/>
</dbReference>
<dbReference type="Gene3D" id="3.30.1120.160">
    <property type="match status" value="1"/>
</dbReference>
<dbReference type="InterPro" id="IPR050989">
    <property type="entry name" value="Rap1_Ran_GAP"/>
</dbReference>
<reference evidence="1 2" key="2">
    <citation type="submission" date="2018-11" db="EMBL/GenBank/DDBJ databases">
        <authorList>
            <consortium name="Pathogen Informatics"/>
        </authorList>
    </citation>
    <scope>NUCLEOTIDE SEQUENCE [LARGE SCALE GENOMIC DNA]</scope>
</reference>
<evidence type="ECO:0000313" key="1">
    <source>
        <dbReference type="EMBL" id="VDK32608.1"/>
    </source>
</evidence>
<keyword evidence="2" id="KW-1185">Reference proteome</keyword>
<dbReference type="PANTHER" id="PTHR15711:SF32">
    <property type="entry name" value="RAP GTPASE ACTIVATING PROTEIN 1, ISOFORM H"/>
    <property type="match status" value="1"/>
</dbReference>
<accession>A0A183D0C9</accession>
<organism evidence="3">
    <name type="scientific">Gongylonema pulchrum</name>
    <dbReference type="NCBI Taxonomy" id="637853"/>
    <lineage>
        <taxon>Eukaryota</taxon>
        <taxon>Metazoa</taxon>
        <taxon>Ecdysozoa</taxon>
        <taxon>Nematoda</taxon>
        <taxon>Chromadorea</taxon>
        <taxon>Rhabditida</taxon>
        <taxon>Spirurina</taxon>
        <taxon>Spiruromorpha</taxon>
        <taxon>Spiruroidea</taxon>
        <taxon>Gongylonematidae</taxon>
        <taxon>Gongylonema</taxon>
    </lineage>
</organism>
<dbReference type="WBParaSite" id="GPUH_0000217501-mRNA-1">
    <property type="protein sequence ID" value="GPUH_0000217501-mRNA-1"/>
    <property type="gene ID" value="GPUH_0000217501"/>
</dbReference>
<dbReference type="InterPro" id="IPR035974">
    <property type="entry name" value="Rap/Ran-GAP_sf"/>
</dbReference>
<dbReference type="EMBL" id="UYRT01003095">
    <property type="protein sequence ID" value="VDK32608.1"/>
    <property type="molecule type" value="Genomic_DNA"/>
</dbReference>
<dbReference type="AlphaFoldDB" id="A0A183D0C9"/>
<evidence type="ECO:0000313" key="2">
    <source>
        <dbReference type="Proteomes" id="UP000271098"/>
    </source>
</evidence>
<dbReference type="Pfam" id="PF21022">
    <property type="entry name" value="Rap-GAP_dimer"/>
    <property type="match status" value="1"/>
</dbReference>
<dbReference type="PANTHER" id="PTHR15711">
    <property type="entry name" value="RAP GTPASE-ACTIVATING PROTEIN"/>
    <property type="match status" value="1"/>
</dbReference>